<protein>
    <submittedName>
        <fullName evidence="1">Uncharacterized protein</fullName>
    </submittedName>
</protein>
<reference evidence="1" key="1">
    <citation type="journal article" date="2020" name="Nature">
        <title>Giant virus diversity and host interactions through global metagenomics.</title>
        <authorList>
            <person name="Schulz F."/>
            <person name="Roux S."/>
            <person name="Paez-Espino D."/>
            <person name="Jungbluth S."/>
            <person name="Walsh D.A."/>
            <person name="Denef V.J."/>
            <person name="McMahon K.D."/>
            <person name="Konstantinidis K.T."/>
            <person name="Eloe-Fadrosh E.A."/>
            <person name="Kyrpides N.C."/>
            <person name="Woyke T."/>
        </authorList>
    </citation>
    <scope>NUCLEOTIDE SEQUENCE</scope>
    <source>
        <strain evidence="1">GVMAG-M-3300023184-72</strain>
    </source>
</reference>
<dbReference type="AlphaFoldDB" id="A0A6C0IDF3"/>
<accession>A0A6C0IDF3</accession>
<proteinExistence type="predicted"/>
<evidence type="ECO:0000313" key="1">
    <source>
        <dbReference type="EMBL" id="QHT90912.1"/>
    </source>
</evidence>
<dbReference type="EMBL" id="MN740161">
    <property type="protein sequence ID" value="QHT90912.1"/>
    <property type="molecule type" value="Genomic_DNA"/>
</dbReference>
<organism evidence="1">
    <name type="scientific">viral metagenome</name>
    <dbReference type="NCBI Taxonomy" id="1070528"/>
    <lineage>
        <taxon>unclassified sequences</taxon>
        <taxon>metagenomes</taxon>
        <taxon>organismal metagenomes</taxon>
    </lineage>
</organism>
<sequence>MNFSKKRVMFKNIKRIYLFYSNNIIYNNEKDNLWWNNDDYSYAIKSANEEITRLMSIHPSMERKYALKLLYQPNNISYDPANF</sequence>
<name>A0A6C0IDF3_9ZZZZ</name>